<gene>
    <name evidence="5" type="ORF">SK069_03920</name>
</gene>
<proteinExistence type="inferred from homology"/>
<dbReference type="InterPro" id="IPR022770">
    <property type="entry name" value="IucA/IucC-like_C"/>
</dbReference>
<accession>A0ABU4VFX9</accession>
<evidence type="ECO:0000259" key="3">
    <source>
        <dbReference type="Pfam" id="PF04183"/>
    </source>
</evidence>
<evidence type="ECO:0000313" key="6">
    <source>
        <dbReference type="Proteomes" id="UP001277761"/>
    </source>
</evidence>
<dbReference type="Pfam" id="PF06276">
    <property type="entry name" value="FhuF"/>
    <property type="match status" value="1"/>
</dbReference>
<evidence type="ECO:0000256" key="2">
    <source>
        <dbReference type="ARBA" id="ARBA00007832"/>
    </source>
</evidence>
<dbReference type="RefSeq" id="WP_319952875.1">
    <property type="nucleotide sequence ID" value="NZ_JAXAVX010000001.1"/>
</dbReference>
<feature type="domain" description="Aerobactin siderophore biosynthesis IucA/IucC-like C-terminal" evidence="4">
    <location>
        <begin position="408"/>
        <end position="567"/>
    </location>
</feature>
<dbReference type="PANTHER" id="PTHR34384:SF5">
    <property type="entry name" value="L-2,3-DIAMINOPROPANOATE--CITRATE LIGASE"/>
    <property type="match status" value="1"/>
</dbReference>
<dbReference type="Proteomes" id="UP001277761">
    <property type="component" value="Unassembled WGS sequence"/>
</dbReference>
<evidence type="ECO:0000313" key="5">
    <source>
        <dbReference type="EMBL" id="MDX8150731.1"/>
    </source>
</evidence>
<evidence type="ECO:0000259" key="4">
    <source>
        <dbReference type="Pfam" id="PF06276"/>
    </source>
</evidence>
<dbReference type="Gene3D" id="1.10.510.40">
    <property type="match status" value="1"/>
</dbReference>
<comment type="caution">
    <text evidence="5">The sequence shown here is derived from an EMBL/GenBank/DDBJ whole genome shotgun (WGS) entry which is preliminary data.</text>
</comment>
<evidence type="ECO:0000256" key="1">
    <source>
        <dbReference type="ARBA" id="ARBA00004924"/>
    </source>
</evidence>
<dbReference type="PANTHER" id="PTHR34384">
    <property type="entry name" value="L-2,3-DIAMINOPROPANOATE--CITRATE LIGASE"/>
    <property type="match status" value="1"/>
</dbReference>
<organism evidence="5 6">
    <name type="scientific">Patulibacter brassicae</name>
    <dbReference type="NCBI Taxonomy" id="1705717"/>
    <lineage>
        <taxon>Bacteria</taxon>
        <taxon>Bacillati</taxon>
        <taxon>Actinomycetota</taxon>
        <taxon>Thermoleophilia</taxon>
        <taxon>Solirubrobacterales</taxon>
        <taxon>Patulibacteraceae</taxon>
        <taxon>Patulibacter</taxon>
    </lineage>
</organism>
<dbReference type="EMBL" id="JAXAVX010000001">
    <property type="protein sequence ID" value="MDX8150731.1"/>
    <property type="molecule type" value="Genomic_DNA"/>
</dbReference>
<dbReference type="InterPro" id="IPR007310">
    <property type="entry name" value="Aerobactin_biosyn_IucA/IucC_N"/>
</dbReference>
<comment type="similarity">
    <text evidence="2">Belongs to the IucA/IucC family.</text>
</comment>
<name>A0ABU4VFX9_9ACTN</name>
<protein>
    <submittedName>
        <fullName evidence="5">IucA/IucC family protein</fullName>
    </submittedName>
</protein>
<feature type="domain" description="Aerobactin siderophore biosynthesis IucA/IucC N-terminal" evidence="3">
    <location>
        <begin position="153"/>
        <end position="377"/>
    </location>
</feature>
<keyword evidence="6" id="KW-1185">Reference proteome</keyword>
<reference evidence="5 6" key="1">
    <citation type="submission" date="2023-11" db="EMBL/GenBank/DDBJ databases">
        <authorList>
            <person name="Xu M."/>
            <person name="Jiang T."/>
        </authorList>
    </citation>
    <scope>NUCLEOTIDE SEQUENCE [LARGE SCALE GENOMIC DNA]</scope>
    <source>
        <strain evidence="5 6">SD</strain>
    </source>
</reference>
<comment type="pathway">
    <text evidence="1">Siderophore biosynthesis.</text>
</comment>
<dbReference type="InterPro" id="IPR037455">
    <property type="entry name" value="LucA/IucC-like"/>
</dbReference>
<dbReference type="Pfam" id="PF04183">
    <property type="entry name" value="IucA_IucC"/>
    <property type="match status" value="1"/>
</dbReference>
<sequence length="587" mass="62519">MSTAAPAGAARAAEDPLHGADPVVAADQAAIEPLLRAWVRETGASLPPSGSRARLPLPGQGTALLVPVLHRSASGWHRFGRVRRERSGGEPGPELPHREVATLLLREAALQQGRSAAAADAAIARARDSAGRIAEHLDDRWAHPEDPTGERSFRAGEQALTVGHPFHPAGKGREEDDPVRLRELSPELRGRLRLRWLGVRPTDLVGEGPGEEPIAETLRRMALDDGVAVPEDRVPLPLHPSQAARLLAEGPVADALAAGRLVDLGSATASWFPTSSLRTLERDGARWMAKLSLGLRITNSRRENHRPELRLGRHVGALATALEALEGHRPSVGVLLDAAWASTDVAGPGEEHGLALALRDAVVGAGDPTICLAGLVAERPRQGPSRLGAIVLERAAASGEPVEEAAGAWLDALLDVLVLPLLRWHDVHGVGVEAHAQNALVTLDPDGLPVRGWYRDGQGWYVARAHAAAWQRRLPCLEPEGCQLVFDDDLVADRVAYYLGVNALLGVVGALGADGVADERALLARIRDRLEPVARARPDGVAARLRDAPTLTSKCNLLTTVDGRDELDGPVATQSVYREIPNPIARA</sequence>